<dbReference type="Pfam" id="PF13181">
    <property type="entry name" value="TPR_8"/>
    <property type="match status" value="1"/>
</dbReference>
<dbReference type="AlphaFoldDB" id="A0A8G2F800"/>
<feature type="signal peptide" evidence="4">
    <location>
        <begin position="1"/>
        <end position="26"/>
    </location>
</feature>
<name>A0A8G2F800_9BACT</name>
<evidence type="ECO:0000313" key="6">
    <source>
        <dbReference type="Proteomes" id="UP000184001"/>
    </source>
</evidence>
<evidence type="ECO:0000256" key="1">
    <source>
        <dbReference type="ARBA" id="ARBA00022737"/>
    </source>
</evidence>
<dbReference type="PANTHER" id="PTHR44858">
    <property type="entry name" value="TETRATRICOPEPTIDE REPEAT PROTEIN 6"/>
    <property type="match status" value="1"/>
</dbReference>
<keyword evidence="1" id="KW-0677">Repeat</keyword>
<evidence type="ECO:0000256" key="2">
    <source>
        <dbReference type="ARBA" id="ARBA00022803"/>
    </source>
</evidence>
<dbReference type="InterPro" id="IPR050498">
    <property type="entry name" value="Ycf3"/>
</dbReference>
<keyword evidence="4" id="KW-0732">Signal</keyword>
<reference evidence="5 6" key="1">
    <citation type="submission" date="2016-11" db="EMBL/GenBank/DDBJ databases">
        <authorList>
            <person name="Varghese N."/>
            <person name="Submissions S."/>
        </authorList>
    </citation>
    <scope>NUCLEOTIDE SEQUENCE [LARGE SCALE GENOMIC DNA]</scope>
    <source>
        <strain evidence="5 6">DSM 17919</strain>
    </source>
</reference>
<feature type="repeat" description="TPR" evidence="3">
    <location>
        <begin position="267"/>
        <end position="300"/>
    </location>
</feature>
<dbReference type="InterPro" id="IPR019734">
    <property type="entry name" value="TPR_rpt"/>
</dbReference>
<dbReference type="SMART" id="SM00028">
    <property type="entry name" value="TPR"/>
    <property type="match status" value="2"/>
</dbReference>
<dbReference type="RefSeq" id="WP_019999897.1">
    <property type="nucleotide sequence ID" value="NZ_CP192217.1"/>
</dbReference>
<protein>
    <submittedName>
        <fullName evidence="5">TPR repeat-containing protein</fullName>
    </submittedName>
</protein>
<dbReference type="SUPFAM" id="SSF48452">
    <property type="entry name" value="TPR-like"/>
    <property type="match status" value="1"/>
</dbReference>
<dbReference type="PANTHER" id="PTHR44858:SF1">
    <property type="entry name" value="UDP-N-ACETYLGLUCOSAMINE--PEPTIDE N-ACETYLGLUCOSAMINYLTRANSFERASE SPINDLY-RELATED"/>
    <property type="match status" value="1"/>
</dbReference>
<organism evidence="5 6">
    <name type="scientific">Halodesulfovibrio aestuarii</name>
    <dbReference type="NCBI Taxonomy" id="126333"/>
    <lineage>
        <taxon>Bacteria</taxon>
        <taxon>Pseudomonadati</taxon>
        <taxon>Thermodesulfobacteriota</taxon>
        <taxon>Desulfovibrionia</taxon>
        <taxon>Desulfovibrionales</taxon>
        <taxon>Desulfovibrionaceae</taxon>
        <taxon>Halodesulfovibrio</taxon>
    </lineage>
</organism>
<proteinExistence type="predicted"/>
<keyword evidence="2 3" id="KW-0802">TPR repeat</keyword>
<dbReference type="EMBL" id="FQZR01000004">
    <property type="protein sequence ID" value="SHJ21449.1"/>
    <property type="molecule type" value="Genomic_DNA"/>
</dbReference>
<comment type="caution">
    <text evidence="5">The sequence shown here is derived from an EMBL/GenBank/DDBJ whole genome shotgun (WGS) entry which is preliminary data.</text>
</comment>
<evidence type="ECO:0000256" key="3">
    <source>
        <dbReference type="PROSITE-ProRule" id="PRU00339"/>
    </source>
</evidence>
<feature type="chain" id="PRO_5034053197" evidence="4">
    <location>
        <begin position="27"/>
        <end position="347"/>
    </location>
</feature>
<accession>A0A8G2F800</accession>
<sequence>MLKFSPLTATFALVSLCICTSFPAYATPEPLEPVPFSHTVKIAYGYSLTEQAATVIAEAFALHGAFTRASQWIEHRQQIARGSETTPALAAKEETIAANQLYKFHRSKIFRSKDIDGNYINVEVTISPIEQFDEKHLLALKPTSRAKIFEAIFMAEESYLQEFSTKTFNDKQHTFLLSLNANSKFFFDNIANRLRALKAYRKLVPEYTQGTWKNPKQKLKEVSLLLNSAPEEPILLHAKGSILFQLKNTIEAIRYFNDAIDLEPNLVVALHDRGTAYVRANLPDMALVDYDKAILLSPNNPHLYISHGSADLVLKDYESMCKNYRKGCSLGLCNELNWGIARGMCKK</sequence>
<dbReference type="Proteomes" id="UP000184001">
    <property type="component" value="Unassembled WGS sequence"/>
</dbReference>
<dbReference type="PROSITE" id="PS50005">
    <property type="entry name" value="TPR"/>
    <property type="match status" value="2"/>
</dbReference>
<evidence type="ECO:0000313" key="5">
    <source>
        <dbReference type="EMBL" id="SHJ21449.1"/>
    </source>
</evidence>
<gene>
    <name evidence="5" type="ORF">SAMN05660830_01824</name>
</gene>
<dbReference type="InterPro" id="IPR011990">
    <property type="entry name" value="TPR-like_helical_dom_sf"/>
</dbReference>
<feature type="repeat" description="TPR" evidence="3">
    <location>
        <begin position="233"/>
        <end position="266"/>
    </location>
</feature>
<dbReference type="Gene3D" id="1.25.40.10">
    <property type="entry name" value="Tetratricopeptide repeat domain"/>
    <property type="match status" value="1"/>
</dbReference>
<evidence type="ECO:0000256" key="4">
    <source>
        <dbReference type="SAM" id="SignalP"/>
    </source>
</evidence>